<dbReference type="EMBL" id="UYRV01010569">
    <property type="protein sequence ID" value="VDK57518.1"/>
    <property type="molecule type" value="Genomic_DNA"/>
</dbReference>
<dbReference type="Proteomes" id="UP000271889">
    <property type="component" value="Unassembled WGS sequence"/>
</dbReference>
<organism evidence="1 2">
    <name type="scientific">Cylicostephanus goldi</name>
    <name type="common">Nematode worm</name>
    <dbReference type="NCBI Taxonomy" id="71465"/>
    <lineage>
        <taxon>Eukaryota</taxon>
        <taxon>Metazoa</taxon>
        <taxon>Ecdysozoa</taxon>
        <taxon>Nematoda</taxon>
        <taxon>Chromadorea</taxon>
        <taxon>Rhabditida</taxon>
        <taxon>Rhabditina</taxon>
        <taxon>Rhabditomorpha</taxon>
        <taxon>Strongyloidea</taxon>
        <taxon>Strongylidae</taxon>
        <taxon>Cylicostephanus</taxon>
    </lineage>
</organism>
<sequence length="139" mass="15610">MTPSRLEAQQWINEWDFPVYLPFRSQHRLKCSSCTPTGSQKHALLDIFREQTQSESAAIEKVCQWTYFEHVVFHFVGTNEHTTPPTQAGVHPYGSKSTFGDCIGIRSSSLVYYYLVSVPKSPAAAATGKLPEDPRVSDT</sequence>
<proteinExistence type="predicted"/>
<gene>
    <name evidence="1" type="ORF">CGOC_LOCUS4015</name>
</gene>
<evidence type="ECO:0000313" key="2">
    <source>
        <dbReference type="Proteomes" id="UP000271889"/>
    </source>
</evidence>
<evidence type="ECO:0000313" key="1">
    <source>
        <dbReference type="EMBL" id="VDK57518.1"/>
    </source>
</evidence>
<accession>A0A3P6SV98</accession>
<reference evidence="1 2" key="1">
    <citation type="submission" date="2018-11" db="EMBL/GenBank/DDBJ databases">
        <authorList>
            <consortium name="Pathogen Informatics"/>
        </authorList>
    </citation>
    <scope>NUCLEOTIDE SEQUENCE [LARGE SCALE GENOMIC DNA]</scope>
</reference>
<name>A0A3P6SV98_CYLGO</name>
<dbReference type="AlphaFoldDB" id="A0A3P6SV98"/>
<protein>
    <submittedName>
        <fullName evidence="1">Uncharacterized protein</fullName>
    </submittedName>
</protein>
<keyword evidence="2" id="KW-1185">Reference proteome</keyword>